<dbReference type="OrthoDB" id="45930at2759"/>
<dbReference type="GO" id="GO:0045046">
    <property type="term" value="P:protein import into peroxisome membrane"/>
    <property type="evidence" value="ECO:0007669"/>
    <property type="project" value="TreeGrafter"/>
</dbReference>
<sequence>MSDKELEAQVCRLLLKTIQKETITELIPNRVYVKAAQITKSKVLSATLRETEDRGNFIFDWDHGDLLGYLIQTSARLHRNLIPLNIRRDDPIVEVKCVVPSTGSSSQEIRRQIKEKTKRLKTEASRKFGFVTLGVMYTNEDEHSRLQFVNKIDRSIAFAVAEYTKRRAFKSMVISILAYLVVYTEVNMVALLGLIVWSIILTTCIAGGAYCLGKYASWKMVELQEKIQQEKIARENMRRRFQLRQLDCSFAVVAHLSTIAENLLTEFDPIDRKSKLECLNEVKNKSFIRTIAAIYLETFLTLILTIQLNLLGRYNYLYSVVSLTERDREQSIQIQSSSGSTLSSKTEQKYLTFIWWFLNVGSKKAIERIKEAVESILSGFPNVMMPESHEDELSVLNQGGDGIFEAFIDSELRKLLDETKDYLHSQDFATVLSSCLNSAFNLLCQDLYINFVDPQSNNNNEVIDEIFERNVILLKLLPIIAKRANVILHDIPNRFLDVIRDTQELQAFSAIIYSSFDSV</sequence>
<dbReference type="AlphaFoldDB" id="A0A9N8V3B0"/>
<dbReference type="Proteomes" id="UP000789706">
    <property type="component" value="Unassembled WGS sequence"/>
</dbReference>
<evidence type="ECO:0000256" key="1">
    <source>
        <dbReference type="SAM" id="Phobius"/>
    </source>
</evidence>
<protein>
    <submittedName>
        <fullName evidence="2">9354_t:CDS:1</fullName>
    </submittedName>
</protein>
<gene>
    <name evidence="2" type="ORF">DEBURN_LOCUS958</name>
</gene>
<dbReference type="EMBL" id="CAJVPK010000035">
    <property type="protein sequence ID" value="CAG8436074.1"/>
    <property type="molecule type" value="Genomic_DNA"/>
</dbReference>
<dbReference type="Pfam" id="PF04882">
    <property type="entry name" value="Peroxin-3"/>
    <property type="match status" value="3"/>
</dbReference>
<feature type="transmembrane region" description="Helical" evidence="1">
    <location>
        <begin position="292"/>
        <end position="312"/>
    </location>
</feature>
<dbReference type="GO" id="GO:0005778">
    <property type="term" value="C:peroxisomal membrane"/>
    <property type="evidence" value="ECO:0007669"/>
    <property type="project" value="InterPro"/>
</dbReference>
<dbReference type="GO" id="GO:0030674">
    <property type="term" value="F:protein-macromolecule adaptor activity"/>
    <property type="evidence" value="ECO:0007669"/>
    <property type="project" value="TreeGrafter"/>
</dbReference>
<organism evidence="2 3">
    <name type="scientific">Diversispora eburnea</name>
    <dbReference type="NCBI Taxonomy" id="1213867"/>
    <lineage>
        <taxon>Eukaryota</taxon>
        <taxon>Fungi</taxon>
        <taxon>Fungi incertae sedis</taxon>
        <taxon>Mucoromycota</taxon>
        <taxon>Glomeromycotina</taxon>
        <taxon>Glomeromycetes</taxon>
        <taxon>Diversisporales</taxon>
        <taxon>Diversisporaceae</taxon>
        <taxon>Diversispora</taxon>
    </lineage>
</organism>
<keyword evidence="1" id="KW-0812">Transmembrane</keyword>
<reference evidence="2" key="1">
    <citation type="submission" date="2021-06" db="EMBL/GenBank/DDBJ databases">
        <authorList>
            <person name="Kallberg Y."/>
            <person name="Tangrot J."/>
            <person name="Rosling A."/>
        </authorList>
    </citation>
    <scope>NUCLEOTIDE SEQUENCE</scope>
    <source>
        <strain evidence="2">AZ414A</strain>
    </source>
</reference>
<comment type="caution">
    <text evidence="2">The sequence shown here is derived from an EMBL/GenBank/DDBJ whole genome shotgun (WGS) entry which is preliminary data.</text>
</comment>
<feature type="transmembrane region" description="Helical" evidence="1">
    <location>
        <begin position="168"/>
        <end position="184"/>
    </location>
</feature>
<dbReference type="PANTHER" id="PTHR28080">
    <property type="entry name" value="PEROXISOMAL BIOGENESIS FACTOR 3"/>
    <property type="match status" value="1"/>
</dbReference>
<keyword evidence="3" id="KW-1185">Reference proteome</keyword>
<accession>A0A9N8V3B0</accession>
<keyword evidence="1" id="KW-0472">Membrane</keyword>
<name>A0A9N8V3B0_9GLOM</name>
<evidence type="ECO:0000313" key="3">
    <source>
        <dbReference type="Proteomes" id="UP000789706"/>
    </source>
</evidence>
<dbReference type="PANTHER" id="PTHR28080:SF1">
    <property type="entry name" value="PEROXISOMAL BIOGENESIS FACTOR 3"/>
    <property type="match status" value="1"/>
</dbReference>
<proteinExistence type="predicted"/>
<feature type="transmembrane region" description="Helical" evidence="1">
    <location>
        <begin position="190"/>
        <end position="212"/>
    </location>
</feature>
<dbReference type="InterPro" id="IPR006966">
    <property type="entry name" value="Peroxin-3"/>
</dbReference>
<keyword evidence="1" id="KW-1133">Transmembrane helix</keyword>
<evidence type="ECO:0000313" key="2">
    <source>
        <dbReference type="EMBL" id="CAG8436074.1"/>
    </source>
</evidence>